<dbReference type="InterPro" id="IPR004134">
    <property type="entry name" value="Peptidase_C1B"/>
</dbReference>
<protein>
    <submittedName>
        <fullName evidence="1">Peptidase C1</fullName>
    </submittedName>
</protein>
<gene>
    <name evidence="1" type="ORF">ENJ89_06780</name>
</gene>
<sequence length="274" mass="31988">EKGNSAFAEGSESNAVLERMKQYGCVPKSAYTGLINGQTVYNHEPMFKEMNDYLRFLKEHNYWDVTIALNTIKSILNKYVGQPPQSFEYQGKTYTPQEFRDQVCQLHPDDYVGFMSTLKIPFYTKGEFEAPDNWWHSKDYHNVPLNVFYQAIKNAIRNGYSMVIGGDVSEPGKYGWEDIAVVVPWDIPQNAINQYSRELRIYNHTTQDDHGIHLVGYTHKYGHDWFLIKDSGSSSRYGKYKGFYFFRDDFIKLKMLTFLVHKDAVTDVLKKFQQ</sequence>
<dbReference type="EMBL" id="DROD01000453">
    <property type="protein sequence ID" value="HHJ52882.1"/>
    <property type="molecule type" value="Genomic_DNA"/>
</dbReference>
<organism evidence="1">
    <name type="scientific">Caldithrix abyssi</name>
    <dbReference type="NCBI Taxonomy" id="187145"/>
    <lineage>
        <taxon>Bacteria</taxon>
        <taxon>Pseudomonadati</taxon>
        <taxon>Calditrichota</taxon>
        <taxon>Calditrichia</taxon>
        <taxon>Calditrichales</taxon>
        <taxon>Calditrichaceae</taxon>
        <taxon>Caldithrix</taxon>
    </lineage>
</organism>
<dbReference type="Gene3D" id="3.90.70.10">
    <property type="entry name" value="Cysteine proteinases"/>
    <property type="match status" value="1"/>
</dbReference>
<reference evidence="1" key="1">
    <citation type="journal article" date="2020" name="mSystems">
        <title>Genome- and Community-Level Interaction Insights into Carbon Utilization and Element Cycling Functions of Hydrothermarchaeota in Hydrothermal Sediment.</title>
        <authorList>
            <person name="Zhou Z."/>
            <person name="Liu Y."/>
            <person name="Xu W."/>
            <person name="Pan J."/>
            <person name="Luo Z.H."/>
            <person name="Li M."/>
        </authorList>
    </citation>
    <scope>NUCLEOTIDE SEQUENCE [LARGE SCALE GENOMIC DNA]</scope>
    <source>
        <strain evidence="1">HyVt-527</strain>
    </source>
</reference>
<dbReference type="SUPFAM" id="SSF54001">
    <property type="entry name" value="Cysteine proteinases"/>
    <property type="match status" value="1"/>
</dbReference>
<dbReference type="GO" id="GO:0006508">
    <property type="term" value="P:proteolysis"/>
    <property type="evidence" value="ECO:0007669"/>
    <property type="project" value="InterPro"/>
</dbReference>
<proteinExistence type="predicted"/>
<dbReference type="Proteomes" id="UP000886124">
    <property type="component" value="Unassembled WGS sequence"/>
</dbReference>
<feature type="non-terminal residue" evidence="1">
    <location>
        <position position="1"/>
    </location>
</feature>
<dbReference type="Pfam" id="PF03051">
    <property type="entry name" value="Peptidase_C1_2"/>
    <property type="match status" value="1"/>
</dbReference>
<name>A0A7V5PPJ6_CALAY</name>
<evidence type="ECO:0000313" key="1">
    <source>
        <dbReference type="EMBL" id="HHJ52882.1"/>
    </source>
</evidence>
<comment type="caution">
    <text evidence="1">The sequence shown here is derived from an EMBL/GenBank/DDBJ whole genome shotgun (WGS) entry which is preliminary data.</text>
</comment>
<dbReference type="AlphaFoldDB" id="A0A7V5PPJ6"/>
<dbReference type="InterPro" id="IPR038765">
    <property type="entry name" value="Papain-like_cys_pep_sf"/>
</dbReference>
<dbReference type="GO" id="GO:0070005">
    <property type="term" value="F:cysteine-type aminopeptidase activity"/>
    <property type="evidence" value="ECO:0007669"/>
    <property type="project" value="InterPro"/>
</dbReference>
<accession>A0A7V5PPJ6</accession>